<evidence type="ECO:0000313" key="3">
    <source>
        <dbReference type="EMBL" id="SAM86225.1"/>
    </source>
</evidence>
<feature type="region of interest" description="Disordered" evidence="1">
    <location>
        <begin position="399"/>
        <end position="517"/>
    </location>
</feature>
<evidence type="ECO:0000313" key="4">
    <source>
        <dbReference type="Proteomes" id="UP000179920"/>
    </source>
</evidence>
<dbReference type="OrthoDB" id="2576334at2759"/>
<keyword evidence="2" id="KW-0812">Transmembrane</keyword>
<proteinExistence type="predicted"/>
<evidence type="ECO:0000256" key="2">
    <source>
        <dbReference type="SAM" id="Phobius"/>
    </source>
</evidence>
<dbReference type="Proteomes" id="UP000179920">
    <property type="component" value="Chromosome XXI"/>
</dbReference>
<accession>A0A1K0HFW4</accession>
<feature type="compositionally biased region" description="Low complexity" evidence="1">
    <location>
        <begin position="456"/>
        <end position="489"/>
    </location>
</feature>
<dbReference type="AlphaFoldDB" id="A0A1K0HFW4"/>
<feature type="region of interest" description="Disordered" evidence="1">
    <location>
        <begin position="280"/>
        <end position="301"/>
    </location>
</feature>
<reference evidence="4" key="1">
    <citation type="submission" date="2016-04" db="EMBL/GenBank/DDBJ databases">
        <authorList>
            <person name="Guldener U."/>
            <person name="Guldener U."/>
        </authorList>
    </citation>
    <scope>NUCLEOTIDE SEQUENCE [LARGE SCALE GENOMIC DNA]</scope>
    <source>
        <strain evidence="4">UB2112</strain>
    </source>
</reference>
<organism evidence="3 4">
    <name type="scientific">Ustilago bromivora</name>
    <dbReference type="NCBI Taxonomy" id="307758"/>
    <lineage>
        <taxon>Eukaryota</taxon>
        <taxon>Fungi</taxon>
        <taxon>Dikarya</taxon>
        <taxon>Basidiomycota</taxon>
        <taxon>Ustilaginomycotina</taxon>
        <taxon>Ustilaginomycetes</taxon>
        <taxon>Ustilaginales</taxon>
        <taxon>Ustilaginaceae</taxon>
        <taxon>Ustilago</taxon>
    </lineage>
</organism>
<feature type="transmembrane region" description="Helical" evidence="2">
    <location>
        <begin position="233"/>
        <end position="258"/>
    </location>
</feature>
<feature type="compositionally biased region" description="Polar residues" evidence="1">
    <location>
        <begin position="281"/>
        <end position="301"/>
    </location>
</feature>
<feature type="compositionally biased region" description="Basic and acidic residues" evidence="1">
    <location>
        <begin position="401"/>
        <end position="417"/>
    </location>
</feature>
<keyword evidence="2" id="KW-0472">Membrane</keyword>
<name>A0A1K0HFW4_9BASI</name>
<feature type="region of interest" description="Disordered" evidence="1">
    <location>
        <begin position="361"/>
        <end position="384"/>
    </location>
</feature>
<feature type="compositionally biased region" description="Polar residues" evidence="1">
    <location>
        <begin position="490"/>
        <end position="510"/>
    </location>
</feature>
<gene>
    <name evidence="3" type="ORF">UBRO_08653</name>
</gene>
<sequence>MDAATWHAGSYPSPSYQPAAAQTMTYGNGLSPVYPQDAAAPTTNNYASANPTSAAAPSGDAIPLIPDMVANPWNTSLLWSDGIMDNRDPRSTFWPLTSWHNSSVPSNVDTSPIEYYYQSTTAGDFVNFYFIGHGLSVLDYRGPRRGRYNVSIDDATSFIIDAYSVTDELAKASGSQLPPVIWNSETLYEGTHSVVMTNLNNLTEMDFWGVVINPNNYRAGKSFMPSASNVKTIIIASSVTATIMFLIFILVGSLIYYCKLVRPRRRLQAQMDADRKEALLPNSSSSQDTFRASRQTAMGSSSRLRLDTTFLSSQGDLGRVPSRVTAATNESQYWVRPQSEMAQVSITRQPTTRTPALFQEIRLGSPQPSTLPSPTESRSHSSSSTCLLSAIQLVEYGVPTDQDRSIGAGRREGDSHHSRISSLPNANPFQDPIAPSTTTLARAGSRRPLPTPPTATTPISSMTTISPFSTSTSTATATTAAATTSSSPTNYTRSNNSRAPSNQLQVSSSARRAYRTEQDACSLHMSEDGMFDDHTGETLLPPPYAPRDMGRHFV</sequence>
<keyword evidence="2" id="KW-1133">Transmembrane helix</keyword>
<dbReference type="EMBL" id="LT558137">
    <property type="protein sequence ID" value="SAM86225.1"/>
    <property type="molecule type" value="Genomic_DNA"/>
</dbReference>
<dbReference type="Gene3D" id="2.60.120.260">
    <property type="entry name" value="Galactose-binding domain-like"/>
    <property type="match status" value="1"/>
</dbReference>
<protein>
    <submittedName>
        <fullName evidence="3">Uncharacterized protein</fullName>
    </submittedName>
</protein>
<feature type="compositionally biased region" description="Low complexity" evidence="1">
    <location>
        <begin position="372"/>
        <end position="384"/>
    </location>
</feature>
<evidence type="ECO:0000256" key="1">
    <source>
        <dbReference type="SAM" id="MobiDB-lite"/>
    </source>
</evidence>